<dbReference type="EMBL" id="LOCL01000034">
    <property type="protein sequence ID" value="KUF17387.1"/>
    <property type="molecule type" value="Genomic_DNA"/>
</dbReference>
<accession>A0A0W7X3R0</accession>
<comment type="caution">
    <text evidence="1">The sequence shown here is derived from an EMBL/GenBank/DDBJ whole genome shotgun (WGS) entry which is preliminary data.</text>
</comment>
<evidence type="ECO:0000313" key="2">
    <source>
        <dbReference type="Proteomes" id="UP000054804"/>
    </source>
</evidence>
<proteinExistence type="predicted"/>
<evidence type="ECO:0000313" key="1">
    <source>
        <dbReference type="EMBL" id="KUF17387.1"/>
    </source>
</evidence>
<name>A0A0W7X3R0_9ACTN</name>
<protein>
    <submittedName>
        <fullName evidence="1">Uncharacterized protein</fullName>
    </submittedName>
</protein>
<keyword evidence="2" id="KW-1185">Reference proteome</keyword>
<gene>
    <name evidence="1" type="ORF">AT728_16430</name>
</gene>
<dbReference type="STRING" id="1765722.AT728_16430"/>
<organism evidence="1 2">
    <name type="scientific">Streptomyces silvensis</name>
    <dbReference type="NCBI Taxonomy" id="1765722"/>
    <lineage>
        <taxon>Bacteria</taxon>
        <taxon>Bacillati</taxon>
        <taxon>Actinomycetota</taxon>
        <taxon>Actinomycetes</taxon>
        <taxon>Kitasatosporales</taxon>
        <taxon>Streptomycetaceae</taxon>
        <taxon>Streptomyces</taxon>
    </lineage>
</organism>
<reference evidence="1 2" key="1">
    <citation type="submission" date="2015-12" db="EMBL/GenBank/DDBJ databases">
        <title>Draft genome sequence of Streptomyces silvensis ATCC 53525, a producer of novel hormone antagonists.</title>
        <authorList>
            <person name="Johnston C.W."/>
            <person name="Li Y."/>
            <person name="Magarvey N.A."/>
        </authorList>
    </citation>
    <scope>NUCLEOTIDE SEQUENCE [LARGE SCALE GENOMIC DNA]</scope>
    <source>
        <strain evidence="1 2">ATCC 53525</strain>
    </source>
</reference>
<dbReference type="AlphaFoldDB" id="A0A0W7X3R0"/>
<sequence>METGWPRSARTDTLRLKGEIPGLHATVEVPAVLRNPIWLLSGQTAQGTAMTFSRDKARRAACRELLSLSHDELRSVLAPSGRIVLDTPDPGQQALQALLFDCFFSPDREHPFDRSPGRSFTDLLTYFSSVIPCPDRLIIVTNTAARIARYLVPGIRTWTDGSLSHSGVPGLRLQTVGQRSLLLRHLPTGGRLELRDKDPELDLTDLDRLMDDERSAIEQHRSPATRWRPVWREDRFTPGEATAAHHWAPTSNTALHSALMARAYLWWSAEWGHGTRTMSAHRAAARYGICWKLGHSTDAMGRLLTQSPVAIPGAAYTPPPADVWSERGLLSLGRGAVELDGPPAGTG</sequence>
<dbReference type="Proteomes" id="UP000054804">
    <property type="component" value="Unassembled WGS sequence"/>
</dbReference>